<organism evidence="7 8">
    <name type="scientific">Elsinoe australis</name>
    <dbReference type="NCBI Taxonomy" id="40998"/>
    <lineage>
        <taxon>Eukaryota</taxon>
        <taxon>Fungi</taxon>
        <taxon>Dikarya</taxon>
        <taxon>Ascomycota</taxon>
        <taxon>Pezizomycotina</taxon>
        <taxon>Dothideomycetes</taxon>
        <taxon>Dothideomycetidae</taxon>
        <taxon>Myriangiales</taxon>
        <taxon>Elsinoaceae</taxon>
        <taxon>Elsinoe</taxon>
    </lineage>
</organism>
<dbReference type="Gene3D" id="3.30.465.10">
    <property type="match status" value="1"/>
</dbReference>
<dbReference type="InterPro" id="IPR006094">
    <property type="entry name" value="Oxid_FAD_bind_N"/>
</dbReference>
<dbReference type="PANTHER" id="PTHR42973">
    <property type="entry name" value="BINDING OXIDOREDUCTASE, PUTATIVE (AFU_ORTHOLOGUE AFUA_1G17690)-RELATED"/>
    <property type="match status" value="1"/>
</dbReference>
<keyword evidence="5" id="KW-0732">Signal</keyword>
<evidence type="ECO:0000256" key="3">
    <source>
        <dbReference type="ARBA" id="ARBA00022827"/>
    </source>
</evidence>
<evidence type="ECO:0000313" key="8">
    <source>
        <dbReference type="Proteomes" id="UP000308133"/>
    </source>
</evidence>
<dbReference type="InterPro" id="IPR050416">
    <property type="entry name" value="FAD-linked_Oxidoreductase"/>
</dbReference>
<keyword evidence="4" id="KW-0560">Oxidoreductase</keyword>
<dbReference type="Proteomes" id="UP000308133">
    <property type="component" value="Unassembled WGS sequence"/>
</dbReference>
<evidence type="ECO:0000256" key="4">
    <source>
        <dbReference type="ARBA" id="ARBA00023002"/>
    </source>
</evidence>
<evidence type="ECO:0000259" key="6">
    <source>
        <dbReference type="PROSITE" id="PS51387"/>
    </source>
</evidence>
<gene>
    <name evidence="7" type="ORF">C1H76_1051</name>
</gene>
<dbReference type="Pfam" id="PF01565">
    <property type="entry name" value="FAD_binding_4"/>
    <property type="match status" value="1"/>
</dbReference>
<evidence type="ECO:0000256" key="2">
    <source>
        <dbReference type="ARBA" id="ARBA00022630"/>
    </source>
</evidence>
<dbReference type="InterPro" id="IPR016169">
    <property type="entry name" value="FAD-bd_PCMH_sub2"/>
</dbReference>
<feature type="domain" description="FAD-binding PCMH-type" evidence="6">
    <location>
        <begin position="59"/>
        <end position="230"/>
    </location>
</feature>
<dbReference type="PANTHER" id="PTHR42973:SF53">
    <property type="entry name" value="FAD-BINDING PCMH-TYPE DOMAIN-CONTAINING PROTEIN-RELATED"/>
    <property type="match status" value="1"/>
</dbReference>
<keyword evidence="3" id="KW-0274">FAD</keyword>
<comment type="similarity">
    <text evidence="1">Belongs to the oxygen-dependent FAD-linked oxidoreductase family.</text>
</comment>
<evidence type="ECO:0000256" key="5">
    <source>
        <dbReference type="SAM" id="SignalP"/>
    </source>
</evidence>
<name>A0A4U7B6C1_9PEZI</name>
<dbReference type="EMBL" id="PTQR01000012">
    <property type="protein sequence ID" value="TKX26519.1"/>
    <property type="molecule type" value="Genomic_DNA"/>
</dbReference>
<accession>A0A4U7B6C1</accession>
<reference evidence="7 8" key="1">
    <citation type="submission" date="2018-02" db="EMBL/GenBank/DDBJ databases">
        <title>Draft genome sequences of Elsinoe sp., causing black scab on jojoba.</title>
        <authorList>
            <person name="Stodart B."/>
            <person name="Jeffress S."/>
            <person name="Ash G."/>
            <person name="Arun Chinnappa K."/>
        </authorList>
    </citation>
    <scope>NUCLEOTIDE SEQUENCE [LARGE SCALE GENOMIC DNA]</scope>
    <source>
        <strain evidence="7 8">Hillstone_2</strain>
    </source>
</reference>
<dbReference type="GO" id="GO:0071949">
    <property type="term" value="F:FAD binding"/>
    <property type="evidence" value="ECO:0007669"/>
    <property type="project" value="InterPro"/>
</dbReference>
<dbReference type="InterPro" id="IPR036318">
    <property type="entry name" value="FAD-bd_PCMH-like_sf"/>
</dbReference>
<dbReference type="GO" id="GO:0016491">
    <property type="term" value="F:oxidoreductase activity"/>
    <property type="evidence" value="ECO:0007669"/>
    <property type="project" value="UniProtKB-KW"/>
</dbReference>
<evidence type="ECO:0000313" key="7">
    <source>
        <dbReference type="EMBL" id="TKX26519.1"/>
    </source>
</evidence>
<feature type="signal peptide" evidence="5">
    <location>
        <begin position="1"/>
        <end position="21"/>
    </location>
</feature>
<dbReference type="PROSITE" id="PS51387">
    <property type="entry name" value="FAD_PCMH"/>
    <property type="match status" value="1"/>
</dbReference>
<sequence>MKLHQIILSLSASLAITHVHAAPSIPVCKQLGQKFPKVTYAAGSTQYSSSVNLVWSETCVSTPYCIFEPTSTSQLADGLAIITGANARFAVRGVGHMPVPLANGINNGVLISTTKFRQKTLVAGNSVLQLGPGQPWHDVYEYLSPYGLAVPGGRYSTVGVGGLLLGGGINFFGSQVGFSFSSVINYEVVLANSTIVNANATKNADLFWALKGGSNNFGIVTRFDIKTLPVAQVYGGDTVYPQEQLNNFLSAASAFIAPNGGSYDEKVAINPNIVLDPSTGSVTGALQSFHNSADPAPAALAGFAAIPSTSTTNKVRSSFAAFTNDTNTALYGGPGTRRLFASTAIKVSNDTIGLLNRTFTDSVSSQLTALSNKAGSSITLAMQPITKSWLQKARDAGGDAIDLDPAGGPFITALITALWESPDDDALINQIANDFITRLDKASKAAGLDYSFRYMNDAARGEAIYPLYGNGKSLPKLQKIQKLYDPKNILGRLLTTGFKL</sequence>
<comment type="caution">
    <text evidence="7">The sequence shown here is derived from an EMBL/GenBank/DDBJ whole genome shotgun (WGS) entry which is preliminary data.</text>
</comment>
<dbReference type="SUPFAM" id="SSF56176">
    <property type="entry name" value="FAD-binding/transporter-associated domain-like"/>
    <property type="match status" value="1"/>
</dbReference>
<dbReference type="InterPro" id="IPR016166">
    <property type="entry name" value="FAD-bd_PCMH"/>
</dbReference>
<proteinExistence type="inferred from homology"/>
<protein>
    <submittedName>
        <fullName evidence="7">FAD-binding domain-containing protein 5</fullName>
    </submittedName>
</protein>
<evidence type="ECO:0000256" key="1">
    <source>
        <dbReference type="ARBA" id="ARBA00005466"/>
    </source>
</evidence>
<keyword evidence="2" id="KW-0285">Flavoprotein</keyword>
<dbReference type="AlphaFoldDB" id="A0A4U7B6C1"/>
<feature type="chain" id="PRO_5020513527" evidence="5">
    <location>
        <begin position="22"/>
        <end position="500"/>
    </location>
</feature>